<keyword evidence="3" id="KW-1185">Reference proteome</keyword>
<accession>A0AAW1VXK4</accession>
<feature type="compositionally biased region" description="Polar residues" evidence="1">
    <location>
        <begin position="1"/>
        <end position="20"/>
    </location>
</feature>
<comment type="caution">
    <text evidence="2">The sequence shown here is derived from an EMBL/GenBank/DDBJ whole genome shotgun (WGS) entry which is preliminary data.</text>
</comment>
<reference evidence="2 3" key="1">
    <citation type="journal article" date="2023" name="G3 (Bethesda)">
        <title>A chromosome-length genome assembly and annotation of blackberry (Rubus argutus, cv. 'Hillquist').</title>
        <authorList>
            <person name="Bruna T."/>
            <person name="Aryal R."/>
            <person name="Dudchenko O."/>
            <person name="Sargent D.J."/>
            <person name="Mead D."/>
            <person name="Buti M."/>
            <person name="Cavallini A."/>
            <person name="Hytonen T."/>
            <person name="Andres J."/>
            <person name="Pham M."/>
            <person name="Weisz D."/>
            <person name="Mascagni F."/>
            <person name="Usai G."/>
            <person name="Natali L."/>
            <person name="Bassil N."/>
            <person name="Fernandez G.E."/>
            <person name="Lomsadze A."/>
            <person name="Armour M."/>
            <person name="Olukolu B."/>
            <person name="Poorten T."/>
            <person name="Britton C."/>
            <person name="Davik J."/>
            <person name="Ashrafi H."/>
            <person name="Aiden E.L."/>
            <person name="Borodovsky M."/>
            <person name="Worthington M."/>
        </authorList>
    </citation>
    <scope>NUCLEOTIDE SEQUENCE [LARGE SCALE GENOMIC DNA]</scope>
    <source>
        <strain evidence="2">PI 553951</strain>
    </source>
</reference>
<evidence type="ECO:0000313" key="3">
    <source>
        <dbReference type="Proteomes" id="UP001457282"/>
    </source>
</evidence>
<evidence type="ECO:0000313" key="2">
    <source>
        <dbReference type="EMBL" id="KAK9911554.1"/>
    </source>
</evidence>
<name>A0AAW1VXK4_RUBAR</name>
<evidence type="ECO:0000256" key="1">
    <source>
        <dbReference type="SAM" id="MobiDB-lite"/>
    </source>
</evidence>
<sequence length="106" mass="11631">MGICWSNKTKSASPSNTGFHSRSASRDGSSSKASSSSMPTTPRSEGEILQSCNLNSIRFSELKNAKKTSILIEYWEKVVLVLFSKVGSMRAHLELRLCIKANHAEP</sequence>
<protein>
    <submittedName>
        <fullName evidence="2">Uncharacterized protein</fullName>
    </submittedName>
</protein>
<gene>
    <name evidence="2" type="ORF">M0R45_035453</name>
</gene>
<proteinExistence type="predicted"/>
<organism evidence="2 3">
    <name type="scientific">Rubus argutus</name>
    <name type="common">Southern blackberry</name>
    <dbReference type="NCBI Taxonomy" id="59490"/>
    <lineage>
        <taxon>Eukaryota</taxon>
        <taxon>Viridiplantae</taxon>
        <taxon>Streptophyta</taxon>
        <taxon>Embryophyta</taxon>
        <taxon>Tracheophyta</taxon>
        <taxon>Spermatophyta</taxon>
        <taxon>Magnoliopsida</taxon>
        <taxon>eudicotyledons</taxon>
        <taxon>Gunneridae</taxon>
        <taxon>Pentapetalae</taxon>
        <taxon>rosids</taxon>
        <taxon>fabids</taxon>
        <taxon>Rosales</taxon>
        <taxon>Rosaceae</taxon>
        <taxon>Rosoideae</taxon>
        <taxon>Rosoideae incertae sedis</taxon>
        <taxon>Rubus</taxon>
    </lineage>
</organism>
<feature type="compositionally biased region" description="Low complexity" evidence="1">
    <location>
        <begin position="26"/>
        <end position="37"/>
    </location>
</feature>
<dbReference type="Proteomes" id="UP001457282">
    <property type="component" value="Unassembled WGS sequence"/>
</dbReference>
<dbReference type="AlphaFoldDB" id="A0AAW1VXK4"/>
<dbReference type="EMBL" id="JBEDUW010000007">
    <property type="protein sequence ID" value="KAK9911554.1"/>
    <property type="molecule type" value="Genomic_DNA"/>
</dbReference>
<feature type="region of interest" description="Disordered" evidence="1">
    <location>
        <begin position="1"/>
        <end position="47"/>
    </location>
</feature>